<dbReference type="RefSeq" id="WP_153386613.1">
    <property type="nucleotide sequence ID" value="NZ_WIWC01000015.1"/>
</dbReference>
<dbReference type="Pfam" id="PF20178">
    <property type="entry name" value="ToxA_N"/>
    <property type="match status" value="2"/>
</dbReference>
<comment type="caution">
    <text evidence="2">The sequence shown here is derived from an EMBL/GenBank/DDBJ whole genome shotgun (WGS) entry which is preliminary data.</text>
</comment>
<evidence type="ECO:0000313" key="2">
    <source>
        <dbReference type="EMBL" id="MQT80667.1"/>
    </source>
</evidence>
<reference evidence="2" key="1">
    <citation type="submission" date="2019-10" db="EMBL/GenBank/DDBJ databases">
        <title>Evaluation of single-gene subtyping targets for Pseudomonas.</title>
        <authorList>
            <person name="Reichler S.J."/>
            <person name="Orsi R.H."/>
            <person name="Wiedmann M."/>
            <person name="Martin N.H."/>
            <person name="Murphy S.I."/>
        </authorList>
    </citation>
    <scope>NUCLEOTIDE SEQUENCE</scope>
    <source>
        <strain evidence="2">FSL R10-2339</strain>
    </source>
</reference>
<sequence>MNAIAQPFYAAHSLHNTYLSRLSAAELSGAITVQETVWLKTAIVDDPGQSAYSLRVTRHGFRPIHLIGAFILRKPSGPQVFLFTAWGRFERFDDEEALRYFLEQQLDDPFSRVQWLHFVSPNARPAMAVAGELRLMTQRYSSSPVIESSRLIHDFLLQSQEETLASILAVPTLRSCIDAQLKIHLAQAFQGQALDAHNVRVRSYKPAANSHEMIESVTSLSSLALEFIVKGQLPPDYQHTFYGPFIRQETDDNEALRYRFTRVLSTVTGQFPAQMNEALADYWRDAQPPGLSPHDYCVARLRGIFFQAMVQARLEGELGAEQFSDLQRLVSATSTSSQVQAVRLQVFQPDAGEVLLCALLYIYFPGQDREGFLFGAPIGLKKIMSRARLKDYVLAPLRNPATFEVIARHAALDQRALLAGMSEPRLSIENVQGDIFVQCVLDIRLKQARDFSYMYNQYLARRDVLAALDHALDVRELIDHGLLLLNSRGRWNSRFVPGSNGLPLSPYTNGLSELLSLKLLSVEAQRNALLMRWPTAHSYAHNQLSIALNREGRRFINVAQMRVQIFDTDQHSIVREPNRTLTLVDALLERVTTSKPLVDNPALIETGFESALSDEIKPLKTLGGTKLLTLLDQLAVDFFSGFKQQVSLFFYGDVSIRTNESLANHLTTLRQVMLRADMRLTFRGNHLDVSDKAVITTVLTYPHSQRRPAINHFIPDVYGVFLSLGPSLSAVCVNHCLLITQRGGLESANAGRAILWTPVSGFERFESLDDCTAQLEARLMSKTLRWDFLVNVSCEDQLLVSAYLDARHDWAQAGQNQWFYFDRFEQDFVYQCQTAAINTVLLDVDYICAQARAINLSAAGFENSVRTLLVERHAGINFARQREASDTQQFEAALPVWLKSASRADQLTYANLLQRYQMAVQDNGSYLHGISDITDYARAQLRARLASDFPAYELQPDAIEVVIDTYVAAPVALGNTPSFLPAATSRKVQTLTQFALNSFYRIEGGSIFLRPTTNTALPVALDVRYIRALVRKLDIGRNYRLLLTTHLAPGNEGVEARQRQFTEQLTLQLLEQGLREKLEGSLTATVFGYLKHLLNRPDGLARDPVNGVSIIIRPLELIADSGRDPDLATGIYVIGPEEREVGPHLLWVMYNERFTLKEYPSEAQLLADLQNNEALQALVLQRLPEFERKTYANGGFVEPHLPHYVNSTLLDLPQIPVPVALACRPIRGNLFLALYKDNYQLLLEMAASQSKTTAESDWESFKYLLSLLANTAIMFVPGKLSIPFVVWQSLALASEGQASAKKGHWVESVWQFSMALLMLATNLQSRFALSENGFASAPSSVTHPLSDLQLQEHQEALAPFQANDVSLVDLVQDPETRIYSDSRTQLKYVQLGAQVFRIQAWRNRWRIFLDEHRDGPLITLDDHQQWQVDINEPLLGGGPVHSAIGSYGTLVSNSLTYEIKAIGMDSIERRFPERALMIREAHAWAIGYLERATQALHALDEPGAKNQQTRQLLNTFFNVVQFDAAMRSTLTEQMDAMLARFLHPDLSPVTSSKYVLCRSRFSSQAAAFINRWDTSKRIYLTDIFFKTLFERDYAVSHPYMHQTNPPFPVNRQLRASFLLHEMTHQVLNTEDVHYLNPGFPYLDLMDTRLPFGRYLKFLIETVQRCHSPRVPRANLFQQLDPDTLLWTDLPSGPAKAKVKTIAGVNTLEEARTVFTDNPGKRVELMLANADTLVMLMMLLGRIQPVLPQMAP</sequence>
<dbReference type="Gene3D" id="3.40.390.10">
    <property type="entry name" value="Collagenase (Catalytic Domain)"/>
    <property type="match status" value="1"/>
</dbReference>
<accession>A0A6A7YYX5</accession>
<dbReference type="InterPro" id="IPR024079">
    <property type="entry name" value="MetalloPept_cat_dom_sf"/>
</dbReference>
<evidence type="ECO:0000259" key="1">
    <source>
        <dbReference type="Pfam" id="PF20178"/>
    </source>
</evidence>
<feature type="domain" description="Dermonecrotic toxin N-terminal" evidence="1">
    <location>
        <begin position="929"/>
        <end position="1185"/>
    </location>
</feature>
<gene>
    <name evidence="2" type="ORF">GHN86_11425</name>
</gene>
<dbReference type="InterPro" id="IPR046673">
    <property type="entry name" value="ToxA_N"/>
</dbReference>
<dbReference type="GO" id="GO:0008237">
    <property type="term" value="F:metallopeptidase activity"/>
    <property type="evidence" value="ECO:0007669"/>
    <property type="project" value="InterPro"/>
</dbReference>
<feature type="domain" description="Dermonecrotic toxin N-terminal" evidence="1">
    <location>
        <begin position="170"/>
        <end position="412"/>
    </location>
</feature>
<dbReference type="EMBL" id="WIWC01000015">
    <property type="protein sequence ID" value="MQT80667.1"/>
    <property type="molecule type" value="Genomic_DNA"/>
</dbReference>
<protein>
    <recommendedName>
        <fullName evidence="1">Dermonecrotic toxin N-terminal domain-containing protein</fullName>
    </recommendedName>
</protein>
<name>A0A6A7YYX5_9PSED</name>
<organism evidence="2">
    <name type="scientific">Pseudomonas helleri</name>
    <dbReference type="NCBI Taxonomy" id="1608996"/>
    <lineage>
        <taxon>Bacteria</taxon>
        <taxon>Pseudomonadati</taxon>
        <taxon>Pseudomonadota</taxon>
        <taxon>Gammaproteobacteria</taxon>
        <taxon>Pseudomonadales</taxon>
        <taxon>Pseudomonadaceae</taxon>
        <taxon>Pseudomonas</taxon>
    </lineage>
</organism>
<proteinExistence type="predicted"/>